<organism evidence="2 3">
    <name type="scientific">Saccharopolyspora rosea</name>
    <dbReference type="NCBI Taxonomy" id="524884"/>
    <lineage>
        <taxon>Bacteria</taxon>
        <taxon>Bacillati</taxon>
        <taxon>Actinomycetota</taxon>
        <taxon>Actinomycetes</taxon>
        <taxon>Pseudonocardiales</taxon>
        <taxon>Pseudonocardiaceae</taxon>
        <taxon>Saccharopolyspora</taxon>
    </lineage>
</organism>
<sequence length="75" mass="7986">MSFLDKAKEMAQQARSRAGEMAEKAGPSAAKGLDAAKSRLDKATGGKYHDKLENVSNKVEGLLKRDQRPGGPEAS</sequence>
<dbReference type="RefSeq" id="WP_263250923.1">
    <property type="nucleotide sequence ID" value="NZ_BAABLT010000033.1"/>
</dbReference>
<feature type="compositionally biased region" description="Basic and acidic residues" evidence="1">
    <location>
        <begin position="34"/>
        <end position="53"/>
    </location>
</feature>
<gene>
    <name evidence="2" type="ORF">ACFQ16_05030</name>
</gene>
<dbReference type="InterPro" id="IPR028037">
    <property type="entry name" value="Antitoxin_Rv0909/MT0933"/>
</dbReference>
<name>A0ABW3FN76_9PSEU</name>
<accession>A0ABW3FN76</accession>
<comment type="caution">
    <text evidence="2">The sequence shown here is derived from an EMBL/GenBank/DDBJ whole genome shotgun (WGS) entry which is preliminary data.</text>
</comment>
<dbReference type="Pfam" id="PF14013">
    <property type="entry name" value="MT0933_antitox"/>
    <property type="match status" value="1"/>
</dbReference>
<dbReference type="Proteomes" id="UP001597018">
    <property type="component" value="Unassembled WGS sequence"/>
</dbReference>
<evidence type="ECO:0000313" key="3">
    <source>
        <dbReference type="Proteomes" id="UP001597018"/>
    </source>
</evidence>
<dbReference type="EMBL" id="JBHTIW010000002">
    <property type="protein sequence ID" value="MFD0919102.1"/>
    <property type="molecule type" value="Genomic_DNA"/>
</dbReference>
<evidence type="ECO:0000256" key="1">
    <source>
        <dbReference type="SAM" id="MobiDB-lite"/>
    </source>
</evidence>
<feature type="region of interest" description="Disordered" evidence="1">
    <location>
        <begin position="1"/>
        <end position="75"/>
    </location>
</feature>
<evidence type="ECO:0000313" key="2">
    <source>
        <dbReference type="EMBL" id="MFD0919102.1"/>
    </source>
</evidence>
<reference evidence="3" key="1">
    <citation type="journal article" date="2019" name="Int. J. Syst. Evol. Microbiol.">
        <title>The Global Catalogue of Microorganisms (GCM) 10K type strain sequencing project: providing services to taxonomists for standard genome sequencing and annotation.</title>
        <authorList>
            <consortium name="The Broad Institute Genomics Platform"/>
            <consortium name="The Broad Institute Genome Sequencing Center for Infectious Disease"/>
            <person name="Wu L."/>
            <person name="Ma J."/>
        </authorList>
    </citation>
    <scope>NUCLEOTIDE SEQUENCE [LARGE SCALE GENOMIC DNA]</scope>
    <source>
        <strain evidence="3">CCUG 56401</strain>
    </source>
</reference>
<protein>
    <submittedName>
        <fullName evidence="2">Antitoxin</fullName>
    </submittedName>
</protein>
<keyword evidence="3" id="KW-1185">Reference proteome</keyword>
<proteinExistence type="predicted"/>